<dbReference type="EMBL" id="CM017327">
    <property type="protein sequence ID" value="KAE8099719.1"/>
    <property type="molecule type" value="Genomic_DNA"/>
</dbReference>
<evidence type="ECO:0000313" key="2">
    <source>
        <dbReference type="EMBL" id="KAE8099719.1"/>
    </source>
</evidence>
<evidence type="ECO:0000256" key="1">
    <source>
        <dbReference type="SAM" id="MobiDB-lite"/>
    </source>
</evidence>
<keyword evidence="3" id="KW-1185">Reference proteome</keyword>
<organism evidence="2 3">
    <name type="scientific">Carpinus fangiana</name>
    <dbReference type="NCBI Taxonomy" id="176857"/>
    <lineage>
        <taxon>Eukaryota</taxon>
        <taxon>Viridiplantae</taxon>
        <taxon>Streptophyta</taxon>
        <taxon>Embryophyta</taxon>
        <taxon>Tracheophyta</taxon>
        <taxon>Spermatophyta</taxon>
        <taxon>Magnoliopsida</taxon>
        <taxon>eudicotyledons</taxon>
        <taxon>Gunneridae</taxon>
        <taxon>Pentapetalae</taxon>
        <taxon>rosids</taxon>
        <taxon>fabids</taxon>
        <taxon>Fagales</taxon>
        <taxon>Betulaceae</taxon>
        <taxon>Carpinus</taxon>
    </lineage>
</organism>
<feature type="region of interest" description="Disordered" evidence="1">
    <location>
        <begin position="44"/>
        <end position="65"/>
    </location>
</feature>
<evidence type="ECO:0000313" key="3">
    <source>
        <dbReference type="Proteomes" id="UP000327013"/>
    </source>
</evidence>
<gene>
    <name evidence="2" type="ORF">FH972_017676</name>
</gene>
<sequence length="76" mass="8500">MSAQMQAYEAHIHQLVEGSKVVTSEPEVTNAMVPTRIIYRSSVDSRSGDDVNVEPNEDNNEDQAWISVGHKSWLSK</sequence>
<name>A0A5N6RN55_9ROSI</name>
<dbReference type="AlphaFoldDB" id="A0A5N6RN55"/>
<reference evidence="2 3" key="1">
    <citation type="submission" date="2019-06" db="EMBL/GenBank/DDBJ databases">
        <title>A chromosomal-level reference genome of Carpinus fangiana (Coryloideae, Betulaceae).</title>
        <authorList>
            <person name="Yang X."/>
            <person name="Wang Z."/>
            <person name="Zhang L."/>
            <person name="Hao G."/>
            <person name="Liu J."/>
            <person name="Yang Y."/>
        </authorList>
    </citation>
    <scope>NUCLEOTIDE SEQUENCE [LARGE SCALE GENOMIC DNA]</scope>
    <source>
        <strain evidence="2">Cfa_2016G</strain>
        <tissue evidence="2">Leaf</tissue>
    </source>
</reference>
<proteinExistence type="predicted"/>
<protein>
    <submittedName>
        <fullName evidence="2">Uncharacterized protein</fullName>
    </submittedName>
</protein>
<dbReference type="Proteomes" id="UP000327013">
    <property type="component" value="Chromosome 7"/>
</dbReference>
<feature type="compositionally biased region" description="Acidic residues" evidence="1">
    <location>
        <begin position="51"/>
        <end position="61"/>
    </location>
</feature>
<accession>A0A5N6RN55</accession>